<dbReference type="Proteomes" id="UP000037904">
    <property type="component" value="Unassembled WGS sequence"/>
</dbReference>
<keyword evidence="3" id="KW-1185">Reference proteome</keyword>
<name>A0A0M9EQS4_FUSLA</name>
<evidence type="ECO:0000313" key="3">
    <source>
        <dbReference type="Proteomes" id="UP000037904"/>
    </source>
</evidence>
<evidence type="ECO:0000256" key="1">
    <source>
        <dbReference type="SAM" id="Coils"/>
    </source>
</evidence>
<gene>
    <name evidence="2" type="ORF">FLAG1_09250</name>
</gene>
<organism evidence="2 3">
    <name type="scientific">Fusarium langsethiae</name>
    <dbReference type="NCBI Taxonomy" id="179993"/>
    <lineage>
        <taxon>Eukaryota</taxon>
        <taxon>Fungi</taxon>
        <taxon>Dikarya</taxon>
        <taxon>Ascomycota</taxon>
        <taxon>Pezizomycotina</taxon>
        <taxon>Sordariomycetes</taxon>
        <taxon>Hypocreomycetidae</taxon>
        <taxon>Hypocreales</taxon>
        <taxon>Nectriaceae</taxon>
        <taxon>Fusarium</taxon>
    </lineage>
</organism>
<dbReference type="AlphaFoldDB" id="A0A0M9EQS4"/>
<evidence type="ECO:0000313" key="2">
    <source>
        <dbReference type="EMBL" id="KPA37933.1"/>
    </source>
</evidence>
<comment type="caution">
    <text evidence="2">The sequence shown here is derived from an EMBL/GenBank/DDBJ whole genome shotgun (WGS) entry which is preliminary data.</text>
</comment>
<sequence>MTAYPPPPTLPQTRDEFEAHYKENPYEWVQYLKDAYNWMKDQTEAQAETDRKLVELQIRVENLQEELQQKTEQAAKATHNLQYIEKKLKEKEEELLKARLDAYKAQTAALPTLRLR</sequence>
<reference evidence="2 3" key="1">
    <citation type="submission" date="2015-04" db="EMBL/GenBank/DDBJ databases">
        <title>The draft genome sequence of Fusarium langsethiae, a T-2/HT-2 mycotoxin producer.</title>
        <authorList>
            <person name="Lysoe E."/>
            <person name="Divon H.H."/>
            <person name="Terzi V."/>
            <person name="Orru L."/>
            <person name="Lamontanara A."/>
            <person name="Kolseth A.-K."/>
            <person name="Frandsen R.J."/>
            <person name="Nielsen K."/>
            <person name="Thrane U."/>
        </authorList>
    </citation>
    <scope>NUCLEOTIDE SEQUENCE [LARGE SCALE GENOMIC DNA]</scope>
    <source>
        <strain evidence="2 3">Fl201059</strain>
    </source>
</reference>
<keyword evidence="1" id="KW-0175">Coiled coil</keyword>
<dbReference type="EMBL" id="JXCE01000340">
    <property type="protein sequence ID" value="KPA37933.1"/>
    <property type="molecule type" value="Genomic_DNA"/>
</dbReference>
<proteinExistence type="predicted"/>
<accession>A0A0M9EQS4</accession>
<feature type="coiled-coil region" evidence="1">
    <location>
        <begin position="46"/>
        <end position="106"/>
    </location>
</feature>
<protein>
    <submittedName>
        <fullName evidence="2">Uncharacterized protein</fullName>
    </submittedName>
</protein>